<accession>A0A816F3H9</accession>
<evidence type="ECO:0000313" key="2">
    <source>
        <dbReference type="EMBL" id="CAF1657685.1"/>
    </source>
</evidence>
<keyword evidence="1" id="KW-0732">Signal</keyword>
<dbReference type="Proteomes" id="UP000663828">
    <property type="component" value="Unassembled WGS sequence"/>
</dbReference>
<evidence type="ECO:0000256" key="1">
    <source>
        <dbReference type="SAM" id="SignalP"/>
    </source>
</evidence>
<reference evidence="2" key="1">
    <citation type="submission" date="2021-02" db="EMBL/GenBank/DDBJ databases">
        <authorList>
            <person name="Nowell W R."/>
        </authorList>
    </citation>
    <scope>NUCLEOTIDE SEQUENCE</scope>
</reference>
<comment type="caution">
    <text evidence="2">The sequence shown here is derived from an EMBL/GenBank/DDBJ whole genome shotgun (WGS) entry which is preliminary data.</text>
</comment>
<dbReference type="EMBL" id="CAJNOR010010918">
    <property type="protein sequence ID" value="CAF1657685.1"/>
    <property type="molecule type" value="Genomic_DNA"/>
</dbReference>
<feature type="signal peptide" evidence="1">
    <location>
        <begin position="1"/>
        <end position="21"/>
    </location>
</feature>
<sequence length="106" mass="12112">MATRSLYFVLLTFLLVSICLGRNLVEDINDEDDELDLNEELLARSIFTKIGKAIKNYFKSTATREEELRECKKKCTINHCKILAGGSDCGRDKKGYDNCVNKCYHP</sequence>
<name>A0A816F3H9_ADIRI</name>
<evidence type="ECO:0000313" key="3">
    <source>
        <dbReference type="Proteomes" id="UP000663828"/>
    </source>
</evidence>
<protein>
    <submittedName>
        <fullName evidence="2">Uncharacterized protein</fullName>
    </submittedName>
</protein>
<organism evidence="2 3">
    <name type="scientific">Adineta ricciae</name>
    <name type="common">Rotifer</name>
    <dbReference type="NCBI Taxonomy" id="249248"/>
    <lineage>
        <taxon>Eukaryota</taxon>
        <taxon>Metazoa</taxon>
        <taxon>Spiralia</taxon>
        <taxon>Gnathifera</taxon>
        <taxon>Rotifera</taxon>
        <taxon>Eurotatoria</taxon>
        <taxon>Bdelloidea</taxon>
        <taxon>Adinetida</taxon>
        <taxon>Adinetidae</taxon>
        <taxon>Adineta</taxon>
    </lineage>
</organism>
<gene>
    <name evidence="2" type="ORF">XAT740_LOCUS56229</name>
</gene>
<keyword evidence="3" id="KW-1185">Reference proteome</keyword>
<proteinExistence type="predicted"/>
<feature type="chain" id="PRO_5033007136" evidence="1">
    <location>
        <begin position="22"/>
        <end position="106"/>
    </location>
</feature>
<dbReference type="AlphaFoldDB" id="A0A816F3H9"/>